<feature type="transmembrane region" description="Helical" evidence="2">
    <location>
        <begin position="41"/>
        <end position="66"/>
    </location>
</feature>
<evidence type="ECO:0000313" key="3">
    <source>
        <dbReference type="EMBL" id="SOB88151.1"/>
    </source>
</evidence>
<dbReference type="Proteomes" id="UP000219494">
    <property type="component" value="Unassembled WGS sequence"/>
</dbReference>
<keyword evidence="2" id="KW-1133">Transmembrane helix</keyword>
<protein>
    <submittedName>
        <fullName evidence="3">Uncharacterized protein</fullName>
    </submittedName>
</protein>
<sequence length="257" mass="26867">MASVPPRLYGMIMLAASCGSTLAHKRVFDAPPHGPAQLAEFALAMLTFTLAATGILLLIHGAALLARRTAPGGRRSDRDGPTHWSASSSQTASSFDTALCAFPRSISKGYGPARDSAVASAGRSLIEGVRRRHVVRTHPEARRSRDGDSFRTAAASWSGSSRAALSFAEAERQIYHASVEKAPVPLVPLVSFAPVSPAERVVPRALRNCFDDCSTEIGRGAVPSVGAPAAIVRLARRAARSCGPALVQDCGNTGDAA</sequence>
<organism evidence="3 4">
    <name type="scientific">Sphingomonas guangdongensis</name>
    <dbReference type="NCBI Taxonomy" id="1141890"/>
    <lineage>
        <taxon>Bacteria</taxon>
        <taxon>Pseudomonadati</taxon>
        <taxon>Pseudomonadota</taxon>
        <taxon>Alphaproteobacteria</taxon>
        <taxon>Sphingomonadales</taxon>
        <taxon>Sphingomonadaceae</taxon>
        <taxon>Sphingomonas</taxon>
    </lineage>
</organism>
<gene>
    <name evidence="3" type="ORF">SAMN06297144_3295</name>
</gene>
<dbReference type="PROSITE" id="PS51257">
    <property type="entry name" value="PROKAR_LIPOPROTEIN"/>
    <property type="match status" value="1"/>
</dbReference>
<accession>A0A285R233</accession>
<evidence type="ECO:0000313" key="4">
    <source>
        <dbReference type="Proteomes" id="UP000219494"/>
    </source>
</evidence>
<feature type="region of interest" description="Disordered" evidence="1">
    <location>
        <begin position="70"/>
        <end position="90"/>
    </location>
</feature>
<proteinExistence type="predicted"/>
<keyword evidence="2" id="KW-0472">Membrane</keyword>
<dbReference type="EMBL" id="OBMI01000003">
    <property type="protein sequence ID" value="SOB88151.1"/>
    <property type="molecule type" value="Genomic_DNA"/>
</dbReference>
<keyword evidence="4" id="KW-1185">Reference proteome</keyword>
<keyword evidence="2" id="KW-0812">Transmembrane</keyword>
<dbReference type="AlphaFoldDB" id="A0A285R233"/>
<reference evidence="3 4" key="1">
    <citation type="submission" date="2017-07" db="EMBL/GenBank/DDBJ databases">
        <authorList>
            <person name="Sun Z.S."/>
            <person name="Albrecht U."/>
            <person name="Echele G."/>
            <person name="Lee C.C."/>
        </authorList>
    </citation>
    <scope>NUCLEOTIDE SEQUENCE [LARGE SCALE GENOMIC DNA]</scope>
    <source>
        <strain evidence="3 4">CGMCC 1.12672</strain>
    </source>
</reference>
<name>A0A285R233_9SPHN</name>
<evidence type="ECO:0000256" key="2">
    <source>
        <dbReference type="SAM" id="Phobius"/>
    </source>
</evidence>
<evidence type="ECO:0000256" key="1">
    <source>
        <dbReference type="SAM" id="MobiDB-lite"/>
    </source>
</evidence>